<dbReference type="AlphaFoldDB" id="A0A917WNF6"/>
<dbReference type="Gene3D" id="1.10.10.10">
    <property type="entry name" value="Winged helix-like DNA-binding domain superfamily/Winged helix DNA-binding domain"/>
    <property type="match status" value="1"/>
</dbReference>
<dbReference type="PROSITE" id="PS50949">
    <property type="entry name" value="HTH_GNTR"/>
    <property type="match status" value="1"/>
</dbReference>
<dbReference type="RefSeq" id="WP_028284902.1">
    <property type="nucleotide sequence ID" value="NZ_BMLF01000009.1"/>
</dbReference>
<evidence type="ECO:0000256" key="2">
    <source>
        <dbReference type="ARBA" id="ARBA00023125"/>
    </source>
</evidence>
<keyword evidence="3" id="KW-0804">Transcription</keyword>
<feature type="domain" description="HTH gntR-type" evidence="4">
    <location>
        <begin position="4"/>
        <end position="71"/>
    </location>
</feature>
<evidence type="ECO:0000256" key="3">
    <source>
        <dbReference type="ARBA" id="ARBA00023163"/>
    </source>
</evidence>
<dbReference type="Proteomes" id="UP000649829">
    <property type="component" value="Unassembled WGS sequence"/>
</dbReference>
<evidence type="ECO:0000256" key="1">
    <source>
        <dbReference type="ARBA" id="ARBA00023015"/>
    </source>
</evidence>
<dbReference type="GO" id="GO:0003700">
    <property type="term" value="F:DNA-binding transcription factor activity"/>
    <property type="evidence" value="ECO:0007669"/>
    <property type="project" value="InterPro"/>
</dbReference>
<dbReference type="PANTHER" id="PTHR43537:SF24">
    <property type="entry name" value="GLUCONATE OPERON TRANSCRIPTIONAL REPRESSOR"/>
    <property type="match status" value="1"/>
</dbReference>
<dbReference type="Pfam" id="PF00392">
    <property type="entry name" value="GntR"/>
    <property type="match status" value="1"/>
</dbReference>
<evidence type="ECO:0000313" key="5">
    <source>
        <dbReference type="EMBL" id="GGM17241.1"/>
    </source>
</evidence>
<dbReference type="SMART" id="SM00345">
    <property type="entry name" value="HTH_GNTR"/>
    <property type="match status" value="1"/>
</dbReference>
<proteinExistence type="predicted"/>
<comment type="caution">
    <text evidence="5">The sequence shown here is derived from an EMBL/GenBank/DDBJ whole genome shotgun (WGS) entry which is preliminary data.</text>
</comment>
<keyword evidence="2" id="KW-0238">DNA-binding</keyword>
<dbReference type="SUPFAM" id="SSF48008">
    <property type="entry name" value="GntR ligand-binding domain-like"/>
    <property type="match status" value="1"/>
</dbReference>
<dbReference type="Gene3D" id="1.20.120.530">
    <property type="entry name" value="GntR ligand-binding domain-like"/>
    <property type="match status" value="1"/>
</dbReference>
<dbReference type="SUPFAM" id="SSF46785">
    <property type="entry name" value="Winged helix' DNA-binding domain"/>
    <property type="match status" value="1"/>
</dbReference>
<dbReference type="PRINTS" id="PR00035">
    <property type="entry name" value="HTHGNTR"/>
</dbReference>
<reference evidence="5" key="2">
    <citation type="submission" date="2020-09" db="EMBL/GenBank/DDBJ databases">
        <authorList>
            <person name="Sun Q."/>
            <person name="Zhou Y."/>
        </authorList>
    </citation>
    <scope>NUCLEOTIDE SEQUENCE</scope>
    <source>
        <strain evidence="5">CGMCC 1.6293</strain>
    </source>
</reference>
<sequence>MSGGTLSDTAYERLRDDIVAGRIAAETVLSERALTETLGLSRTPLRAALSRLESEGIVDRLSNGVVLVRSVTVEQLLQIVQLRQKLEAAAAARAAEHGAGAELLAIRARMQEIVDGAPVTFDQFWLEDGAFHRAIARAARLELLPAIIDEQRSVARRCSVTRTYDTFVDQAGEHVDIIDAVAAHDAQLASARMAGHFDHVRARFLGTFDAS</sequence>
<dbReference type="PANTHER" id="PTHR43537">
    <property type="entry name" value="TRANSCRIPTIONAL REGULATOR, GNTR FAMILY"/>
    <property type="match status" value="1"/>
</dbReference>
<dbReference type="InterPro" id="IPR011711">
    <property type="entry name" value="GntR_C"/>
</dbReference>
<dbReference type="InterPro" id="IPR036388">
    <property type="entry name" value="WH-like_DNA-bd_sf"/>
</dbReference>
<protein>
    <submittedName>
        <fullName evidence="5">GntR family transcriptional regulator</fullName>
    </submittedName>
</protein>
<dbReference type="SMART" id="SM00895">
    <property type="entry name" value="FCD"/>
    <property type="match status" value="1"/>
</dbReference>
<dbReference type="InterPro" id="IPR008920">
    <property type="entry name" value="TF_FadR/GntR_C"/>
</dbReference>
<organism evidence="5 6">
    <name type="scientific">Pseudooceanicola nanhaiensis</name>
    <dbReference type="NCBI Taxonomy" id="375761"/>
    <lineage>
        <taxon>Bacteria</taxon>
        <taxon>Pseudomonadati</taxon>
        <taxon>Pseudomonadota</taxon>
        <taxon>Alphaproteobacteria</taxon>
        <taxon>Rhodobacterales</taxon>
        <taxon>Paracoccaceae</taxon>
        <taxon>Pseudooceanicola</taxon>
    </lineage>
</organism>
<evidence type="ECO:0000259" key="4">
    <source>
        <dbReference type="PROSITE" id="PS50949"/>
    </source>
</evidence>
<keyword evidence="6" id="KW-1185">Reference proteome</keyword>
<gene>
    <name evidence="5" type="ORF">GCM10011534_44110</name>
</gene>
<evidence type="ECO:0000313" key="6">
    <source>
        <dbReference type="Proteomes" id="UP000649829"/>
    </source>
</evidence>
<accession>A0A917WNF6</accession>
<reference evidence="5" key="1">
    <citation type="journal article" date="2014" name="Int. J. Syst. Evol. Microbiol.">
        <title>Complete genome sequence of Corynebacterium casei LMG S-19264T (=DSM 44701T), isolated from a smear-ripened cheese.</title>
        <authorList>
            <consortium name="US DOE Joint Genome Institute (JGI-PGF)"/>
            <person name="Walter F."/>
            <person name="Albersmeier A."/>
            <person name="Kalinowski J."/>
            <person name="Ruckert C."/>
        </authorList>
    </citation>
    <scope>NUCLEOTIDE SEQUENCE</scope>
    <source>
        <strain evidence="5">CGMCC 1.6293</strain>
    </source>
</reference>
<dbReference type="EMBL" id="BMLF01000009">
    <property type="protein sequence ID" value="GGM17241.1"/>
    <property type="molecule type" value="Genomic_DNA"/>
</dbReference>
<name>A0A917WNF6_9RHOB</name>
<dbReference type="Pfam" id="PF07729">
    <property type="entry name" value="FCD"/>
    <property type="match status" value="1"/>
</dbReference>
<dbReference type="GO" id="GO:0003677">
    <property type="term" value="F:DNA binding"/>
    <property type="evidence" value="ECO:0007669"/>
    <property type="project" value="UniProtKB-KW"/>
</dbReference>
<dbReference type="InterPro" id="IPR036390">
    <property type="entry name" value="WH_DNA-bd_sf"/>
</dbReference>
<keyword evidence="1" id="KW-0805">Transcription regulation</keyword>
<dbReference type="InterPro" id="IPR000524">
    <property type="entry name" value="Tscrpt_reg_HTH_GntR"/>
</dbReference>